<feature type="repeat" description="WD" evidence="16">
    <location>
        <begin position="254"/>
        <end position="287"/>
    </location>
</feature>
<dbReference type="GO" id="GO:0007029">
    <property type="term" value="P:endoplasmic reticulum organization"/>
    <property type="evidence" value="ECO:0007669"/>
    <property type="project" value="TreeGrafter"/>
</dbReference>
<dbReference type="InterPro" id="IPR015943">
    <property type="entry name" value="WD40/YVTN_repeat-like_dom_sf"/>
</dbReference>
<evidence type="ECO:0000256" key="16">
    <source>
        <dbReference type="PROSITE-ProRule" id="PRU00221"/>
    </source>
</evidence>
<keyword evidence="10" id="KW-0931">ER-Golgi transport</keyword>
<accession>A0A1E4SDS4</accession>
<dbReference type="InterPro" id="IPR001680">
    <property type="entry name" value="WD40_rpt"/>
</dbReference>
<name>A0A1E4SDS4_9ASCO</name>
<dbReference type="Gene3D" id="2.130.10.10">
    <property type="entry name" value="YVTN repeat-like/Quinoprotein amine dehydrogenase"/>
    <property type="match status" value="1"/>
</dbReference>
<feature type="compositionally biased region" description="Low complexity" evidence="17">
    <location>
        <begin position="1007"/>
        <end position="1018"/>
    </location>
</feature>
<dbReference type="AlphaFoldDB" id="A0A1E4SDS4"/>
<dbReference type="STRING" id="984487.A0A1E4SDS4"/>
<dbReference type="SMART" id="SM00320">
    <property type="entry name" value="WD40"/>
    <property type="match status" value="5"/>
</dbReference>
<gene>
    <name evidence="18" type="ORF">CANTADRAFT_85759</name>
</gene>
<dbReference type="GO" id="GO:0005198">
    <property type="term" value="F:structural molecule activity"/>
    <property type="evidence" value="ECO:0007669"/>
    <property type="project" value="EnsemblFungi"/>
</dbReference>
<comment type="similarity">
    <text evidence="3">Belongs to the WD repeat SEC31 family.</text>
</comment>
<feature type="compositionally biased region" description="Pro residues" evidence="17">
    <location>
        <begin position="923"/>
        <end position="935"/>
    </location>
</feature>
<dbReference type="GO" id="GO:0070971">
    <property type="term" value="C:endoplasmic reticulum exit site"/>
    <property type="evidence" value="ECO:0007669"/>
    <property type="project" value="TreeGrafter"/>
</dbReference>
<evidence type="ECO:0000256" key="8">
    <source>
        <dbReference type="ARBA" id="ARBA00022737"/>
    </source>
</evidence>
<dbReference type="PANTHER" id="PTHR13923">
    <property type="entry name" value="SEC31-RELATED PROTEIN"/>
    <property type="match status" value="1"/>
</dbReference>
<feature type="compositionally biased region" description="Pro residues" evidence="17">
    <location>
        <begin position="1063"/>
        <end position="1076"/>
    </location>
</feature>
<evidence type="ECO:0000256" key="6">
    <source>
        <dbReference type="ARBA" id="ARBA00022448"/>
    </source>
</evidence>
<dbReference type="Pfam" id="PF00400">
    <property type="entry name" value="WD40"/>
    <property type="match status" value="2"/>
</dbReference>
<evidence type="ECO:0000256" key="3">
    <source>
        <dbReference type="ARBA" id="ARBA00009358"/>
    </source>
</evidence>
<dbReference type="GO" id="GO:0070863">
    <property type="term" value="P:positive regulation of protein exit from endoplasmic reticulum"/>
    <property type="evidence" value="ECO:0007669"/>
    <property type="project" value="EnsemblFungi"/>
</dbReference>
<dbReference type="GO" id="GO:0015031">
    <property type="term" value="P:protein transport"/>
    <property type="evidence" value="ECO:0007669"/>
    <property type="project" value="UniProtKB-KW"/>
</dbReference>
<dbReference type="EMBL" id="KV453915">
    <property type="protein sequence ID" value="ODV77633.1"/>
    <property type="molecule type" value="Genomic_DNA"/>
</dbReference>
<evidence type="ECO:0000256" key="7">
    <source>
        <dbReference type="ARBA" id="ARBA00022574"/>
    </source>
</evidence>
<reference evidence="19" key="1">
    <citation type="submission" date="2016-05" db="EMBL/GenBank/DDBJ databases">
        <title>Comparative genomics of biotechnologically important yeasts.</title>
        <authorList>
            <consortium name="DOE Joint Genome Institute"/>
            <person name="Riley R."/>
            <person name="Haridas S."/>
            <person name="Wolfe K.H."/>
            <person name="Lopes M.R."/>
            <person name="Hittinger C.T."/>
            <person name="Goker M."/>
            <person name="Salamov A."/>
            <person name="Wisecaver J."/>
            <person name="Long T.M."/>
            <person name="Aerts A.L."/>
            <person name="Barry K."/>
            <person name="Choi C."/>
            <person name="Clum A."/>
            <person name="Coughlan A.Y."/>
            <person name="Deshpande S."/>
            <person name="Douglass A.P."/>
            <person name="Hanson S.J."/>
            <person name="Klenk H.-P."/>
            <person name="Labutti K."/>
            <person name="Lapidus A."/>
            <person name="Lindquist E."/>
            <person name="Lipzen A."/>
            <person name="Meier-Kolthoff J.P."/>
            <person name="Ohm R.A."/>
            <person name="Otillar R.P."/>
            <person name="Pangilinan J."/>
            <person name="Peng Y."/>
            <person name="Rokas A."/>
            <person name="Rosa C.A."/>
            <person name="Scheuner C."/>
            <person name="Sibirny A.A."/>
            <person name="Slot J.C."/>
            <person name="Stielow J.B."/>
            <person name="Sun H."/>
            <person name="Kurtzman C.P."/>
            <person name="Blackwell M."/>
            <person name="Grigoriev I.V."/>
            <person name="Jeffries T.W."/>
        </authorList>
    </citation>
    <scope>NUCLEOTIDE SEQUENCE [LARGE SCALE GENOMIC DNA]</scope>
    <source>
        <strain evidence="19">NRRL Y-17324</strain>
    </source>
</reference>
<feature type="region of interest" description="Disordered" evidence="17">
    <location>
        <begin position="469"/>
        <end position="488"/>
    </location>
</feature>
<dbReference type="GO" id="GO:0005789">
    <property type="term" value="C:endoplasmic reticulum membrane"/>
    <property type="evidence" value="ECO:0007669"/>
    <property type="project" value="UniProtKB-SubCell"/>
</dbReference>
<feature type="compositionally biased region" description="Pro residues" evidence="17">
    <location>
        <begin position="1088"/>
        <end position="1102"/>
    </location>
</feature>
<dbReference type="FunFam" id="2.130.10.10:FF:000526">
    <property type="entry name" value="Protein transport protein SEC31"/>
    <property type="match status" value="1"/>
</dbReference>
<keyword evidence="8" id="KW-0677">Repeat</keyword>
<feature type="compositionally biased region" description="Polar residues" evidence="17">
    <location>
        <begin position="974"/>
        <end position="984"/>
    </location>
</feature>
<keyword evidence="13" id="KW-0968">Cytoplasmic vesicle</keyword>
<evidence type="ECO:0000256" key="15">
    <source>
        <dbReference type="ARBA" id="ARBA00025864"/>
    </source>
</evidence>
<dbReference type="PANTHER" id="PTHR13923:SF11">
    <property type="entry name" value="SECRETORY 31, ISOFORM D"/>
    <property type="match status" value="1"/>
</dbReference>
<keyword evidence="9" id="KW-0256">Endoplasmic reticulum</keyword>
<dbReference type="GO" id="GO:0030127">
    <property type="term" value="C:COPII vesicle coat"/>
    <property type="evidence" value="ECO:0007669"/>
    <property type="project" value="EnsemblFungi"/>
</dbReference>
<dbReference type="RefSeq" id="XP_020062755.1">
    <property type="nucleotide sequence ID" value="XM_020211313.1"/>
</dbReference>
<feature type="compositionally biased region" description="Acidic residues" evidence="17">
    <location>
        <begin position="476"/>
        <end position="485"/>
    </location>
</feature>
<comment type="function">
    <text evidence="14">Component of the coat protein complex II (COPII) which promotes the formation of transport vesicles from the endoplasmic reticulum (ER). The coat has two main functions, the physical deformation of the endoplasmic reticulum membrane into vesicles and the selection of cargo molecules.</text>
</comment>
<evidence type="ECO:0000256" key="10">
    <source>
        <dbReference type="ARBA" id="ARBA00022892"/>
    </source>
</evidence>
<evidence type="ECO:0000256" key="5">
    <source>
        <dbReference type="ARBA" id="ARBA00021236"/>
    </source>
</evidence>
<dbReference type="InterPro" id="IPR040251">
    <property type="entry name" value="SEC31-like"/>
</dbReference>
<evidence type="ECO:0000256" key="13">
    <source>
        <dbReference type="ARBA" id="ARBA00023329"/>
    </source>
</evidence>
<dbReference type="SUPFAM" id="SSF50978">
    <property type="entry name" value="WD40 repeat-like"/>
    <property type="match status" value="1"/>
</dbReference>
<dbReference type="InterPro" id="IPR019775">
    <property type="entry name" value="WD40_repeat_CS"/>
</dbReference>
<dbReference type="Proteomes" id="UP000094285">
    <property type="component" value="Unassembled WGS sequence"/>
</dbReference>
<comment type="subcellular location">
    <subcellularLocation>
        <location evidence="1">Cytoplasmic vesicle</location>
        <location evidence="1">COPII-coated vesicle membrane</location>
        <topology evidence="1">Peripheral membrane protein</topology>
        <orientation evidence="1">Cytoplasmic side</orientation>
    </subcellularLocation>
    <subcellularLocation>
        <location evidence="2">Endoplasmic reticulum membrane</location>
        <topology evidence="2">Peripheral membrane protein</topology>
        <orientation evidence="2">Cytoplasmic side</orientation>
    </subcellularLocation>
</comment>
<evidence type="ECO:0000313" key="18">
    <source>
        <dbReference type="EMBL" id="ODV77633.1"/>
    </source>
</evidence>
<sequence length="1267" mass="135998">MVKINEIARTSTFAWSLDSLPLLATGTVAGAVDVDFSSSASLEVWDTFSATNKNDPIFSAPVENRFYALAWSKPFEGRPKGLLAGAFENGVIEFWDAEILIKSKDLKKASVHKSHKHSGPVKSLQFSPSQDHVMVSGGAQGQIFIWDTKVFSEPFSPGQAMTPMDDVTSVAWNNSISHIIASTGSNGYTSIWDLKSKREVLHLSYSGPSGRANFSHVAWHPTQSTKLITASDNDSCPLILTWDLRNSNEPEKILEGHKKGVLSLDWCKQDPNLLISSGKDNTTFLWNPITAEKLGEYPTTANWAFQTGFAPAVPDIFATASFDGKIIIQSLQDTSPPVSTKVTSNDDNVFWNQISTTETQQPVFQIKQAPEWLKRPSSVSFGFGSKIVQVKKDESGKSIINILKFVSKSQGGSSKLYEALRGDDYKTIINSKLEATVDNVNDKADWELLKKLSETGREEILKHEITEKSEIKAEETKEDEEESNENQDSFFEKLGNGSIAPVEDAFSPSGSFQLIDPKEPEDNKKIIKAILNNKVEDAVSLCLEQDRIIEALILALDSSDSIKQKVKNSYFKKNEKKEFTRVLFNVSNKNISDIVANADVANWKEIASSIIAFSTDESDRNAKVSELGDRLLKSGDSKEQRDNAITCYLAGNALDKIANIWLKELPAFESELLKSESFSNITSPAEARLESLSNFVLKIVAYRSISHDSGVLSGPSVEPISKAILEYANLVAGYGEFELAEKFLTILPSEFAGTEKERISKASGKVETKSLINKSAAAKTQPRNAYSRTGGVPAAEPAYGRQPNAPGVPTIPSAQSIAPAVKPFVPQQPTGVAKPTSNPYARAATSNPYAPQGSSNPYAPSAPASSVPAAVPPPGATVTPPPLAPTNSYKKDTEGWNDLPDTFKPKAAARRAAPAVVSQPTTPFAPSPQATPGPPTRGSIGTAAPGPTAVPPPPRVASRTGSKASIATPPMVNSPRQSSVQLNSRYAPPPGAAPEIAPPVNNGFATSAPPVGSSPAVPKKNPYAPAESNFASPSKVAYAPPPTGNLVPPNGVSSPGIPRAPVTAPPKNPYAPPPAANAPKFPVQGGNVPPPPKAGGIPPPQPFGSISAPPIQPAFNSVPPPPRTPSIGQQPPAAPPVSYQQAPVAPEPAKPKHPSGDRSHIPENSLPIYEDFSRILEAIKPNIPEKFAKHGQDMETRLNILFDHLNNEELLSNATIEQLKEIASALDARDFPKAASLNVDVATNHADELGTWHTGVKRLITMAEVMY</sequence>
<evidence type="ECO:0000256" key="2">
    <source>
        <dbReference type="ARBA" id="ARBA00004397"/>
    </source>
</evidence>
<evidence type="ECO:0000256" key="11">
    <source>
        <dbReference type="ARBA" id="ARBA00022927"/>
    </source>
</evidence>
<keyword evidence="12" id="KW-0472">Membrane</keyword>
<feature type="compositionally biased region" description="Pro residues" evidence="17">
    <location>
        <begin position="870"/>
        <end position="884"/>
    </location>
</feature>
<dbReference type="PROSITE" id="PS50082">
    <property type="entry name" value="WD_REPEATS_2"/>
    <property type="match status" value="3"/>
</dbReference>
<proteinExistence type="inferred from homology"/>
<dbReference type="PROSITE" id="PS50294">
    <property type="entry name" value="WD_REPEATS_REGION"/>
    <property type="match status" value="2"/>
</dbReference>
<dbReference type="PROSITE" id="PS00678">
    <property type="entry name" value="WD_REPEATS_1"/>
    <property type="match status" value="1"/>
</dbReference>
<feature type="repeat" description="WD" evidence="16">
    <location>
        <begin position="114"/>
        <end position="147"/>
    </location>
</feature>
<evidence type="ECO:0000256" key="4">
    <source>
        <dbReference type="ARBA" id="ARBA00013507"/>
    </source>
</evidence>
<keyword evidence="11" id="KW-0653">Protein transport</keyword>
<dbReference type="OrthoDB" id="542917at2759"/>
<dbReference type="GO" id="GO:0090110">
    <property type="term" value="P:COPII-coated vesicle cargo loading"/>
    <property type="evidence" value="ECO:0007669"/>
    <property type="project" value="TreeGrafter"/>
</dbReference>
<keyword evidence="7 16" id="KW-0853">WD repeat</keyword>
<evidence type="ECO:0000256" key="1">
    <source>
        <dbReference type="ARBA" id="ARBA00004299"/>
    </source>
</evidence>
<dbReference type="Gene3D" id="1.25.40.1030">
    <property type="match status" value="1"/>
</dbReference>
<evidence type="ECO:0000313" key="19">
    <source>
        <dbReference type="Proteomes" id="UP000094285"/>
    </source>
</evidence>
<protein>
    <recommendedName>
        <fullName evidence="5">Protein transport protein SEC31</fullName>
    </recommendedName>
    <alternativeName>
        <fullName evidence="4">Protein transport protein sec31</fullName>
    </alternativeName>
</protein>
<evidence type="ECO:0000256" key="12">
    <source>
        <dbReference type="ARBA" id="ARBA00023136"/>
    </source>
</evidence>
<feature type="region of interest" description="Disordered" evidence="17">
    <location>
        <begin position="825"/>
        <end position="1164"/>
    </location>
</feature>
<keyword evidence="6" id="KW-0813">Transport</keyword>
<evidence type="ECO:0000256" key="17">
    <source>
        <dbReference type="SAM" id="MobiDB-lite"/>
    </source>
</evidence>
<dbReference type="Gene3D" id="1.20.940.10">
    <property type="entry name" value="Functional domain of the splicing factor Prp18"/>
    <property type="match status" value="1"/>
</dbReference>
<dbReference type="GO" id="GO:1902953">
    <property type="term" value="P:positive regulation of ER to Golgi vesicle-mediated transport"/>
    <property type="evidence" value="ECO:0007669"/>
    <property type="project" value="EnsemblFungi"/>
</dbReference>
<dbReference type="GeneID" id="30985449"/>
<keyword evidence="19" id="KW-1185">Reference proteome</keyword>
<dbReference type="InterPro" id="IPR036322">
    <property type="entry name" value="WD40_repeat_dom_sf"/>
</dbReference>
<feature type="compositionally biased region" description="Low complexity" evidence="17">
    <location>
        <begin position="857"/>
        <end position="869"/>
    </location>
</feature>
<comment type="subunit">
    <text evidence="15">The COPII coat is composed of at least 5 proteins: the SEC23/24 complex, the SEC13/31 complex, and the protein SAR1. SEC13 and SEC31 make a 2:2 tetramer that forms the edge element of the COPII outer coat. The tetramer self-assembles in multiple copies to form the complete polyhedral cage. Interacts (via WD 8) with SEC13.</text>
</comment>
<evidence type="ECO:0000256" key="9">
    <source>
        <dbReference type="ARBA" id="ARBA00022824"/>
    </source>
</evidence>
<feature type="repeat" description="WD" evidence="16">
    <location>
        <begin position="167"/>
        <end position="202"/>
    </location>
</feature>
<evidence type="ECO:0000256" key="14">
    <source>
        <dbReference type="ARBA" id="ARBA00025471"/>
    </source>
</evidence>
<organism evidence="18 19">
    <name type="scientific">Suhomyces tanzawaensis NRRL Y-17324</name>
    <dbReference type="NCBI Taxonomy" id="984487"/>
    <lineage>
        <taxon>Eukaryota</taxon>
        <taxon>Fungi</taxon>
        <taxon>Dikarya</taxon>
        <taxon>Ascomycota</taxon>
        <taxon>Saccharomycotina</taxon>
        <taxon>Pichiomycetes</taxon>
        <taxon>Debaryomycetaceae</taxon>
        <taxon>Suhomyces</taxon>
    </lineage>
</organism>
<feature type="compositionally biased region" description="Polar residues" evidence="17">
    <location>
        <begin position="827"/>
        <end position="856"/>
    </location>
</feature>